<feature type="signal peptide" evidence="1">
    <location>
        <begin position="1"/>
        <end position="21"/>
    </location>
</feature>
<name>A0A1I2ZA21_9SPHI</name>
<dbReference type="InterPro" id="IPR036278">
    <property type="entry name" value="Sialidase_sf"/>
</dbReference>
<evidence type="ECO:0000256" key="1">
    <source>
        <dbReference type="SAM" id="SignalP"/>
    </source>
</evidence>
<accession>A0A1I2ZA21</accession>
<dbReference type="STRING" id="414048.SAMN04489864_10979"/>
<reference evidence="2 3" key="1">
    <citation type="submission" date="2016-10" db="EMBL/GenBank/DDBJ databases">
        <authorList>
            <person name="de Groot N.N."/>
        </authorList>
    </citation>
    <scope>NUCLEOTIDE SEQUENCE [LARGE SCALE GENOMIC DNA]</scope>
    <source>
        <strain evidence="2 3">DSM 18684</strain>
    </source>
</reference>
<dbReference type="AlphaFoldDB" id="A0A1I2ZA21"/>
<proteinExistence type="predicted"/>
<evidence type="ECO:0000313" key="3">
    <source>
        <dbReference type="Proteomes" id="UP000199666"/>
    </source>
</evidence>
<feature type="chain" id="PRO_5011710313" evidence="1">
    <location>
        <begin position="22"/>
        <end position="439"/>
    </location>
</feature>
<keyword evidence="1" id="KW-0732">Signal</keyword>
<dbReference type="Proteomes" id="UP000199666">
    <property type="component" value="Unassembled WGS sequence"/>
</dbReference>
<dbReference type="RefSeq" id="WP_090995968.1">
    <property type="nucleotide sequence ID" value="NZ_FOPP01000009.1"/>
</dbReference>
<dbReference type="Pfam" id="PF15892">
    <property type="entry name" value="BNR_4"/>
    <property type="match status" value="1"/>
</dbReference>
<evidence type="ECO:0000313" key="2">
    <source>
        <dbReference type="EMBL" id="SFH34356.1"/>
    </source>
</evidence>
<gene>
    <name evidence="2" type="ORF">SAMN04489864_10979</name>
</gene>
<dbReference type="OrthoDB" id="223410at2"/>
<dbReference type="SUPFAM" id="SSF50939">
    <property type="entry name" value="Sialidases"/>
    <property type="match status" value="1"/>
</dbReference>
<keyword evidence="3" id="KW-1185">Reference proteome</keyword>
<sequence length="439" mass="49854">MFSRMIGCLLALLFLMVTANAQLPAKITTVATNGWANNAVNTVIFRKNALVTYQNTQFTSYYDADQYVVLAKRQINSENWIVSRTQYKADATDAHKSISIIIDGKGYLHIAWGQHNNKLNYAQSIAPGSLTLGSRTQMVGAKEERVSYPEFYALANGDILFLYRDGGSGNGDLVINRYDSYKGVWSRVQDNLIDGEGKRNAYWQAAVDQKGTIHISWVWRESPDVASNHDLCYAKSEDGGVTWKKSNSEPYQLPINEANAEYAFKIPQQRELINQTAMYADDLGNPFIAGYWRDPQSIVPQYHIVYHLNDTWTVLNLNFRKTPFTLNGMGTKQIPISRPQLVTWKNKKSTAVALIFRDIERTNKVSIITAKNIEKPTWVISDLTSESVGDWEPNYDVLLWKKKRRLDLFVQQVEQVDGEGKATKLPTPIQVLTWLQSNH</sequence>
<protein>
    <submittedName>
        <fullName evidence="2">BNR repeat-containing family member</fullName>
    </submittedName>
</protein>
<organism evidence="2 3">
    <name type="scientific">Pedobacter insulae</name>
    <dbReference type="NCBI Taxonomy" id="414048"/>
    <lineage>
        <taxon>Bacteria</taxon>
        <taxon>Pseudomonadati</taxon>
        <taxon>Bacteroidota</taxon>
        <taxon>Sphingobacteriia</taxon>
        <taxon>Sphingobacteriales</taxon>
        <taxon>Sphingobacteriaceae</taxon>
        <taxon>Pedobacter</taxon>
    </lineage>
</organism>
<dbReference type="EMBL" id="FOPP01000009">
    <property type="protein sequence ID" value="SFH34356.1"/>
    <property type="molecule type" value="Genomic_DNA"/>
</dbReference>